<dbReference type="PANTHER" id="PTHR11257">
    <property type="entry name" value="CHEMOSENSORY PROTEIN-RELATED"/>
    <property type="match status" value="1"/>
</dbReference>
<dbReference type="AlphaFoldDB" id="R4UMX3"/>
<organism evidence="2">
    <name type="scientific">Coptotermes formosanus</name>
    <name type="common">Formosan subterranean termite</name>
    <dbReference type="NCBI Taxonomy" id="36987"/>
    <lineage>
        <taxon>Eukaryota</taxon>
        <taxon>Metazoa</taxon>
        <taxon>Ecdysozoa</taxon>
        <taxon>Arthropoda</taxon>
        <taxon>Hexapoda</taxon>
        <taxon>Insecta</taxon>
        <taxon>Pterygota</taxon>
        <taxon>Neoptera</taxon>
        <taxon>Polyneoptera</taxon>
        <taxon>Dictyoptera</taxon>
        <taxon>Blattodea</taxon>
        <taxon>Blattoidea</taxon>
        <taxon>Termitoidae</taxon>
        <taxon>Rhinotermitidae</taxon>
        <taxon>Coptotermes</taxon>
    </lineage>
</organism>
<dbReference type="PANTHER" id="PTHR11257:SF12">
    <property type="entry name" value="EJACULATORY BULB-SPECIFIC PROTEIN 3-RELATED"/>
    <property type="match status" value="1"/>
</dbReference>
<feature type="chain" id="PRO_5004371392" evidence="1">
    <location>
        <begin position="21"/>
        <end position="132"/>
    </location>
</feature>
<dbReference type="Pfam" id="PF03392">
    <property type="entry name" value="OS-D"/>
    <property type="match status" value="1"/>
</dbReference>
<name>R4UMX3_COPFO</name>
<dbReference type="EMBL" id="KC571966">
    <property type="protein sequence ID" value="AGM32465.1"/>
    <property type="molecule type" value="mRNA"/>
</dbReference>
<sequence>MRRFVEVVFILMLALCRTEAARARRDEQYTTKYDNINIDEILASDRLVNNYIKCLLDQGRCTPEGAELKLHITDALQNDCAKCSAKQKEGSEKVIKFLYNNKHEEWKKLQERYDPDDTYFKKYESKLKEITT</sequence>
<reference evidence="2" key="1">
    <citation type="submission" date="2013-02" db="EMBL/GenBank/DDBJ databases">
        <title>Immune-Related transcriptome of Coptotermes formosanus Shiraki workers: the defense mechanism.</title>
        <authorList>
            <person name="Hussain A."/>
            <person name="Li Y.F."/>
            <person name="Cheng Y."/>
            <person name="Liu Y."/>
            <person name="Chen C.C."/>
            <person name="Wen S.Y."/>
        </authorList>
    </citation>
    <scope>NUCLEOTIDE SEQUENCE</scope>
</reference>
<protein>
    <submittedName>
        <fullName evidence="2">Ejaculatory bulb-specific protein III</fullName>
    </submittedName>
</protein>
<accession>R4UMX3</accession>
<evidence type="ECO:0000313" key="2">
    <source>
        <dbReference type="EMBL" id="AGM32465.1"/>
    </source>
</evidence>
<feature type="signal peptide" evidence="1">
    <location>
        <begin position="1"/>
        <end position="20"/>
    </location>
</feature>
<dbReference type="SUPFAM" id="SSF100910">
    <property type="entry name" value="Chemosensory protein Csp2"/>
    <property type="match status" value="1"/>
</dbReference>
<proteinExistence type="evidence at transcript level"/>
<dbReference type="InterPro" id="IPR036682">
    <property type="entry name" value="OS_D_A10/PebIII_sf"/>
</dbReference>
<dbReference type="Gene3D" id="1.10.2080.10">
    <property type="entry name" value="Insect odorant-binding protein A10/Ejaculatory bulb-specific protein 3"/>
    <property type="match status" value="1"/>
</dbReference>
<evidence type="ECO:0000256" key="1">
    <source>
        <dbReference type="SAM" id="SignalP"/>
    </source>
</evidence>
<dbReference type="InterPro" id="IPR005055">
    <property type="entry name" value="A10/PebIII"/>
</dbReference>
<keyword evidence="1" id="KW-0732">Signal</keyword>